<dbReference type="GO" id="GO:0016989">
    <property type="term" value="F:sigma factor antagonist activity"/>
    <property type="evidence" value="ECO:0007669"/>
    <property type="project" value="TreeGrafter"/>
</dbReference>
<dbReference type="Pfam" id="PF04773">
    <property type="entry name" value="FecR"/>
    <property type="match status" value="1"/>
</dbReference>
<dbReference type="EMBL" id="CP043839">
    <property type="protein sequence ID" value="WOF13685.1"/>
    <property type="molecule type" value="Genomic_DNA"/>
</dbReference>
<reference evidence="4 6" key="2">
    <citation type="submission" date="2020-03" db="EMBL/GenBank/DDBJ databases">
        <title>Genomic Encyclopedia of Type Strains, Phase IV (KMG-IV): sequencing the most valuable type-strain genomes for metagenomic binning, comparative biology and taxonomic classification.</title>
        <authorList>
            <person name="Goeker M."/>
        </authorList>
    </citation>
    <scope>NUCLEOTIDE SEQUENCE [LARGE SCALE GENOMIC DNA]</scope>
    <source>
        <strain evidence="4 6">DSM 105722</strain>
    </source>
</reference>
<evidence type="ECO:0000259" key="3">
    <source>
        <dbReference type="Pfam" id="PF16344"/>
    </source>
</evidence>
<feature type="domain" description="Protein FecR C-terminal" evidence="3">
    <location>
        <begin position="301"/>
        <end position="368"/>
    </location>
</feature>
<dbReference type="InterPro" id="IPR006860">
    <property type="entry name" value="FecR"/>
</dbReference>
<dbReference type="AlphaFoldDB" id="A0A7X5YER4"/>
<dbReference type="EMBL" id="JAATLI010000013">
    <property type="protein sequence ID" value="NJC19818.1"/>
    <property type="molecule type" value="Genomic_DNA"/>
</dbReference>
<keyword evidence="1" id="KW-1133">Transmembrane helix</keyword>
<organism evidence="4 6">
    <name type="scientific">Butyricimonas paravirosa</name>
    <dbReference type="NCBI Taxonomy" id="1472417"/>
    <lineage>
        <taxon>Bacteria</taxon>
        <taxon>Pseudomonadati</taxon>
        <taxon>Bacteroidota</taxon>
        <taxon>Bacteroidia</taxon>
        <taxon>Bacteroidales</taxon>
        <taxon>Odoribacteraceae</taxon>
        <taxon>Butyricimonas</taxon>
    </lineage>
</organism>
<dbReference type="InterPro" id="IPR012373">
    <property type="entry name" value="Ferrdict_sens_TM"/>
</dbReference>
<dbReference type="Proteomes" id="UP001302374">
    <property type="component" value="Chromosome"/>
</dbReference>
<sequence>MDIKQIILKAIYGKLSDDERRKLEVWLGEAGNRGLYERIRGHLESRDAVQFLAEVDVERALGRIRRRRRKAIVTISSLVAGIAAVVLVTVLLWPVVQTVPVKVESQSHGATIVLSNGEEVRLGDTVLNHRLREANIDVANGEIKVQATNVETKVESKVIAYNTLKVPHGESYSITLADGTRVWVNALSSLKFPSSFEGSAERIVELVGEGFFEVARDTVHPFRVKTVNQTIVVTGTAFNVEAYVGEVSRTTLCQGQVIVEASVGKPVFLSPGQQLSVDKQGEVVVAEVNTDVYTSWIRGEYYFDNQTLDQVLLELGKWFEIKEVIFFDPALERQLFSGKFKKSDGLETILKVIERGVGAEINCSNGQIRIGKK</sequence>
<dbReference type="Gene3D" id="2.60.120.1440">
    <property type="match status" value="1"/>
</dbReference>
<feature type="transmembrane region" description="Helical" evidence="1">
    <location>
        <begin position="71"/>
        <end position="96"/>
    </location>
</feature>
<protein>
    <submittedName>
        <fullName evidence="5">DUF4974 domain-containing protein</fullName>
    </submittedName>
    <submittedName>
        <fullName evidence="4">Ferric-dicitrate binding protein FerR (Iron transport regulator)</fullName>
    </submittedName>
</protein>
<dbReference type="PANTHER" id="PTHR30273">
    <property type="entry name" value="PERIPLASMIC SIGNAL SENSOR AND SIGMA FACTOR ACTIVATOR FECR-RELATED"/>
    <property type="match status" value="1"/>
</dbReference>
<evidence type="ECO:0000313" key="7">
    <source>
        <dbReference type="Proteomes" id="UP001302374"/>
    </source>
</evidence>
<keyword evidence="7" id="KW-1185">Reference proteome</keyword>
<dbReference type="GeneID" id="86892846"/>
<gene>
    <name evidence="5" type="ORF">F1644_16080</name>
    <name evidence="4" type="ORF">GGR15_003456</name>
</gene>
<name>A0A7X5YER4_9BACT</name>
<evidence type="ECO:0000313" key="5">
    <source>
        <dbReference type="EMBL" id="WOF13685.1"/>
    </source>
</evidence>
<accession>A0A7X5YER4</accession>
<dbReference type="RefSeq" id="WP_118305512.1">
    <property type="nucleotide sequence ID" value="NZ_BMPA01000012.1"/>
</dbReference>
<evidence type="ECO:0000256" key="1">
    <source>
        <dbReference type="SAM" id="Phobius"/>
    </source>
</evidence>
<dbReference type="Proteomes" id="UP000576368">
    <property type="component" value="Unassembled WGS sequence"/>
</dbReference>
<reference evidence="5 7" key="1">
    <citation type="submission" date="2019-09" db="EMBL/GenBank/DDBJ databases">
        <title>Butyricimonas paravirosa DSM 105722 (=214-4 = JCM 18677 = CCUG 65563).</title>
        <authorList>
            <person name="Le Roy T."/>
            <person name="Cani P.D."/>
        </authorList>
    </citation>
    <scope>NUCLEOTIDE SEQUENCE [LARGE SCALE GENOMIC DNA]</scope>
    <source>
        <strain evidence="5 7">DSM 105722</strain>
    </source>
</reference>
<dbReference type="InterPro" id="IPR032508">
    <property type="entry name" value="FecR_C"/>
</dbReference>
<feature type="domain" description="FecR protein" evidence="2">
    <location>
        <begin position="163"/>
        <end position="257"/>
    </location>
</feature>
<evidence type="ECO:0000313" key="4">
    <source>
        <dbReference type="EMBL" id="NJC19818.1"/>
    </source>
</evidence>
<keyword evidence="1" id="KW-0812">Transmembrane</keyword>
<dbReference type="Pfam" id="PF16344">
    <property type="entry name" value="FecR_C"/>
    <property type="match status" value="1"/>
</dbReference>
<keyword evidence="1" id="KW-0472">Membrane</keyword>
<proteinExistence type="predicted"/>
<evidence type="ECO:0000259" key="2">
    <source>
        <dbReference type="Pfam" id="PF04773"/>
    </source>
</evidence>
<dbReference type="PANTHER" id="PTHR30273:SF2">
    <property type="entry name" value="PROTEIN FECR"/>
    <property type="match status" value="1"/>
</dbReference>
<evidence type="ECO:0000313" key="6">
    <source>
        <dbReference type="Proteomes" id="UP000576368"/>
    </source>
</evidence>
<dbReference type="PIRSF" id="PIRSF018266">
    <property type="entry name" value="FecR"/>
    <property type="match status" value="1"/>
</dbReference>
<dbReference type="Gene3D" id="3.55.50.30">
    <property type="match status" value="1"/>
</dbReference>